<evidence type="ECO:0000256" key="4">
    <source>
        <dbReference type="ARBA" id="ARBA00022475"/>
    </source>
</evidence>
<dbReference type="PANTHER" id="PTHR30472:SF25">
    <property type="entry name" value="ABC TRANSPORTER PERMEASE PROTEIN MJ0876-RELATED"/>
    <property type="match status" value="1"/>
</dbReference>
<comment type="subcellular location">
    <subcellularLocation>
        <location evidence="1">Cell membrane</location>
        <topology evidence="1">Multi-pass membrane protein</topology>
    </subcellularLocation>
</comment>
<evidence type="ECO:0000256" key="5">
    <source>
        <dbReference type="ARBA" id="ARBA00022692"/>
    </source>
</evidence>
<keyword evidence="10" id="KW-1185">Reference proteome</keyword>
<reference evidence="9 10" key="1">
    <citation type="journal article" date="2008" name="Appl. Environ. Microbiol.">
        <title>Genomic insights into Mn(II) oxidation by the marine alphaproteobacterium Aurantimonas sp. strain SI85-9A1.</title>
        <authorList>
            <person name="Dick G.J."/>
            <person name="Podell S."/>
            <person name="Johnson H.A."/>
            <person name="Rivera-Espinoza Y."/>
            <person name="Bernier-Latmani R."/>
            <person name="McCarthy J.K."/>
            <person name="Torpey J.W."/>
            <person name="Clement B.G."/>
            <person name="Gaasterland T."/>
            <person name="Tebo B.M."/>
        </authorList>
    </citation>
    <scope>NUCLEOTIDE SEQUENCE [LARGE SCALE GENOMIC DNA]</scope>
    <source>
        <strain evidence="9 10">SI85-9A1</strain>
    </source>
</reference>
<keyword evidence="7 8" id="KW-0472">Membrane</keyword>
<keyword evidence="3" id="KW-0813">Transport</keyword>
<dbReference type="HOGENOM" id="CLU_013016_0_3_5"/>
<dbReference type="InterPro" id="IPR000522">
    <property type="entry name" value="ABC_transptr_permease_BtuC"/>
</dbReference>
<gene>
    <name evidence="9" type="ORF">SI859A1_01209</name>
</gene>
<accession>Q1YJB0</accession>
<feature type="transmembrane region" description="Helical" evidence="8">
    <location>
        <begin position="226"/>
        <end position="248"/>
    </location>
</feature>
<dbReference type="FunFam" id="1.10.3470.10:FF:000001">
    <property type="entry name" value="Vitamin B12 ABC transporter permease BtuC"/>
    <property type="match status" value="1"/>
</dbReference>
<dbReference type="SUPFAM" id="SSF81345">
    <property type="entry name" value="ABC transporter involved in vitamin B12 uptake, BtuC"/>
    <property type="match status" value="1"/>
</dbReference>
<feature type="transmembrane region" description="Helical" evidence="8">
    <location>
        <begin position="274"/>
        <end position="303"/>
    </location>
</feature>
<feature type="transmembrane region" description="Helical" evidence="8">
    <location>
        <begin position="315"/>
        <end position="337"/>
    </location>
</feature>
<keyword evidence="6 8" id="KW-1133">Transmembrane helix</keyword>
<comment type="caution">
    <text evidence="9">The sequence shown here is derived from an EMBL/GenBank/DDBJ whole genome shotgun (WGS) entry which is preliminary data.</text>
</comment>
<evidence type="ECO:0000256" key="1">
    <source>
        <dbReference type="ARBA" id="ARBA00004651"/>
    </source>
</evidence>
<dbReference type="GO" id="GO:0005886">
    <property type="term" value="C:plasma membrane"/>
    <property type="evidence" value="ECO:0007669"/>
    <property type="project" value="UniProtKB-SubCell"/>
</dbReference>
<keyword evidence="5 8" id="KW-0812">Transmembrane</keyword>
<dbReference type="AlphaFoldDB" id="Q1YJB0"/>
<dbReference type="GO" id="GO:0033214">
    <property type="term" value="P:siderophore-iron import into cell"/>
    <property type="evidence" value="ECO:0007669"/>
    <property type="project" value="TreeGrafter"/>
</dbReference>
<dbReference type="InterPro" id="IPR037294">
    <property type="entry name" value="ABC_BtuC-like"/>
</dbReference>
<sequence>MNVSGELVGARTGRGVRLLRSRDRAALARIGVVAAAILAVLVCLVALTVGAAGLSLSATLDALVTAATGRRETLDLSLATIVLDIRLPRVIAGMLVGAALALSGAMMQGLFRNPLADPSLVGISSGAALAAVTSIVLGEMAAGWLPELVARHLLPIAAFLGSLCTTIILYRLSTVAGRTSVAAMLLVGIALAALASALIGVLVFISNDQQLRELTFWTMGGLGGATWPKIAAVLPLMLPAFVAAPFLARSLNAMTLGHTEAFHLGIDVQRVTRLAVFVIAGAIGAAVAVSGIIGFVGLIAPHLLRTLIGPDHRTLLPAAALFGGSLVVAADTAARTIVAPAELPIGILTALVGAPFFLWLLLRRRGGLVV</sequence>
<feature type="transmembrane region" description="Helical" evidence="8">
    <location>
        <begin position="182"/>
        <end position="205"/>
    </location>
</feature>
<dbReference type="OrthoDB" id="9811975at2"/>
<name>Q1YJB0_AURMS</name>
<feature type="transmembrane region" description="Helical" evidence="8">
    <location>
        <begin position="343"/>
        <end position="362"/>
    </location>
</feature>
<feature type="transmembrane region" description="Helical" evidence="8">
    <location>
        <begin position="152"/>
        <end position="170"/>
    </location>
</feature>
<evidence type="ECO:0000256" key="3">
    <source>
        <dbReference type="ARBA" id="ARBA00022448"/>
    </source>
</evidence>
<feature type="transmembrane region" description="Helical" evidence="8">
    <location>
        <begin position="26"/>
        <end position="47"/>
    </location>
</feature>
<dbReference type="BioCyc" id="AURANTIMONAS:SI859A1_01209-MONOMER"/>
<dbReference type="Proteomes" id="UP000000321">
    <property type="component" value="Unassembled WGS sequence"/>
</dbReference>
<dbReference type="GO" id="GO:0022857">
    <property type="term" value="F:transmembrane transporter activity"/>
    <property type="evidence" value="ECO:0007669"/>
    <property type="project" value="InterPro"/>
</dbReference>
<evidence type="ECO:0000313" key="9">
    <source>
        <dbReference type="EMBL" id="EAS49857.1"/>
    </source>
</evidence>
<feature type="transmembrane region" description="Helical" evidence="8">
    <location>
        <begin position="90"/>
        <end position="111"/>
    </location>
</feature>
<protein>
    <submittedName>
        <fullName evidence="9">Putative ABC-type Fe3+-siderophore transport system, permease component</fullName>
    </submittedName>
</protein>
<organism evidence="9 10">
    <name type="scientific">Aurantimonas manganoxydans (strain ATCC BAA-1229 / DSM 21871 / SI85-9A1)</name>
    <dbReference type="NCBI Taxonomy" id="287752"/>
    <lineage>
        <taxon>Bacteria</taxon>
        <taxon>Pseudomonadati</taxon>
        <taxon>Pseudomonadota</taxon>
        <taxon>Alphaproteobacteria</taxon>
        <taxon>Hyphomicrobiales</taxon>
        <taxon>Aurantimonadaceae</taxon>
        <taxon>Aurantimonas</taxon>
    </lineage>
</organism>
<proteinExistence type="inferred from homology"/>
<comment type="similarity">
    <text evidence="2">Belongs to the binding-protein-dependent transport system permease family. FecCD subfamily.</text>
</comment>
<evidence type="ECO:0000256" key="7">
    <source>
        <dbReference type="ARBA" id="ARBA00023136"/>
    </source>
</evidence>
<dbReference type="CDD" id="cd06550">
    <property type="entry name" value="TM_ABC_iron-siderophores_like"/>
    <property type="match status" value="1"/>
</dbReference>
<dbReference type="EMBL" id="AAPJ01000003">
    <property type="protein sequence ID" value="EAS49857.1"/>
    <property type="molecule type" value="Genomic_DNA"/>
</dbReference>
<keyword evidence="4" id="KW-1003">Cell membrane</keyword>
<dbReference type="PANTHER" id="PTHR30472">
    <property type="entry name" value="FERRIC ENTEROBACTIN TRANSPORT SYSTEM PERMEASE PROTEIN"/>
    <property type="match status" value="1"/>
</dbReference>
<dbReference type="Pfam" id="PF01032">
    <property type="entry name" value="FecCD"/>
    <property type="match status" value="1"/>
</dbReference>
<dbReference type="Gene3D" id="1.10.3470.10">
    <property type="entry name" value="ABC transporter involved in vitamin B12 uptake, BtuC"/>
    <property type="match status" value="1"/>
</dbReference>
<evidence type="ECO:0000313" key="10">
    <source>
        <dbReference type="Proteomes" id="UP000000321"/>
    </source>
</evidence>
<evidence type="ECO:0000256" key="2">
    <source>
        <dbReference type="ARBA" id="ARBA00007935"/>
    </source>
</evidence>
<feature type="transmembrane region" description="Helical" evidence="8">
    <location>
        <begin position="123"/>
        <end position="145"/>
    </location>
</feature>
<dbReference type="RefSeq" id="WP_009209071.1">
    <property type="nucleotide sequence ID" value="NZ_BBWP01000032.1"/>
</dbReference>
<evidence type="ECO:0000256" key="6">
    <source>
        <dbReference type="ARBA" id="ARBA00022989"/>
    </source>
</evidence>
<evidence type="ECO:0000256" key="8">
    <source>
        <dbReference type="SAM" id="Phobius"/>
    </source>
</evidence>